<dbReference type="Proteomes" id="UP000646579">
    <property type="component" value="Unassembled WGS sequence"/>
</dbReference>
<evidence type="ECO:0000313" key="3">
    <source>
        <dbReference type="Proteomes" id="UP000646579"/>
    </source>
</evidence>
<proteinExistence type="predicted"/>
<keyword evidence="3" id="KW-1185">Reference proteome</keyword>
<evidence type="ECO:0000313" key="2">
    <source>
        <dbReference type="EMBL" id="GHA15475.1"/>
    </source>
</evidence>
<accession>A0A918VNL4</accession>
<gene>
    <name evidence="2" type="ORF">GCM10007989_07810</name>
</gene>
<feature type="region of interest" description="Disordered" evidence="1">
    <location>
        <begin position="172"/>
        <end position="194"/>
    </location>
</feature>
<protein>
    <recommendedName>
        <fullName evidence="4">DNA (cytosine-5-)-methyltransferase</fullName>
    </recommendedName>
</protein>
<reference evidence="2" key="1">
    <citation type="journal article" date="2014" name="Int. J. Syst. Evol. Microbiol.">
        <title>Complete genome sequence of Corynebacterium casei LMG S-19264T (=DSM 44701T), isolated from a smear-ripened cheese.</title>
        <authorList>
            <consortium name="US DOE Joint Genome Institute (JGI-PGF)"/>
            <person name="Walter F."/>
            <person name="Albersmeier A."/>
            <person name="Kalinowski J."/>
            <person name="Ruckert C."/>
        </authorList>
    </citation>
    <scope>NUCLEOTIDE SEQUENCE</scope>
    <source>
        <strain evidence="2">KCTC 32437</strain>
    </source>
</reference>
<dbReference type="AlphaFoldDB" id="A0A918VNL4"/>
<evidence type="ECO:0008006" key="4">
    <source>
        <dbReference type="Google" id="ProtNLM"/>
    </source>
</evidence>
<name>A0A918VNL4_9HYPH</name>
<reference evidence="2" key="2">
    <citation type="submission" date="2020-09" db="EMBL/GenBank/DDBJ databases">
        <authorList>
            <person name="Sun Q."/>
            <person name="Kim S."/>
        </authorList>
    </citation>
    <scope>NUCLEOTIDE SEQUENCE</scope>
    <source>
        <strain evidence="2">KCTC 32437</strain>
    </source>
</reference>
<organism evidence="2 3">
    <name type="scientific">Devosia pacifica</name>
    <dbReference type="NCBI Taxonomy" id="1335967"/>
    <lineage>
        <taxon>Bacteria</taxon>
        <taxon>Pseudomonadati</taxon>
        <taxon>Pseudomonadota</taxon>
        <taxon>Alphaproteobacteria</taxon>
        <taxon>Hyphomicrobiales</taxon>
        <taxon>Devosiaceae</taxon>
        <taxon>Devosia</taxon>
    </lineage>
</organism>
<evidence type="ECO:0000256" key="1">
    <source>
        <dbReference type="SAM" id="MobiDB-lite"/>
    </source>
</evidence>
<dbReference type="EMBL" id="BMZE01000001">
    <property type="protein sequence ID" value="GHA15475.1"/>
    <property type="molecule type" value="Genomic_DNA"/>
</dbReference>
<comment type="caution">
    <text evidence="2">The sequence shown here is derived from an EMBL/GenBank/DDBJ whole genome shotgun (WGS) entry which is preliminary data.</text>
</comment>
<sequence length="218" mass="24292">MEDCAIFLCDRTGVAAEPWAEAGIECFCVDVQHSIRRPRREGSINFVWGDVRSWTPPQGYRPVFVGAWPPCTHVSGSGARDHATKRGLMLRDALEIFEACRQAIAWSGAPGFLENPVGYFSTVPHIGKPAHYFHPSDYTGWCADDHYTKKTCIWPMNGFVMPEKFTAPHLADVPPDDRIHKASPTSDRGDIRSASPRGFCRAVFNANAPARYREKKAA</sequence>